<sequence>MCYACLITGDRERIIEQRSHAPHQFGVPVLIQRNANTSSCSCRYHLPVVPMAALRDTANREDHKKHSWLREEDLCVLCLSLLAGRSSLQHIGELYTISRAADCEPLIDRRLPDRVSSRLIMRRRITAKEGPLVQHICSRLRCSIKCDIAWR</sequence>
<name>A0A165DF20_9APHY</name>
<dbReference type="AlphaFoldDB" id="A0A165DF20"/>
<dbReference type="EMBL" id="KV427634">
    <property type="protein sequence ID" value="KZT04748.1"/>
    <property type="molecule type" value="Genomic_DNA"/>
</dbReference>
<accession>A0A165DF20</accession>
<evidence type="ECO:0000313" key="2">
    <source>
        <dbReference type="Proteomes" id="UP000076871"/>
    </source>
</evidence>
<dbReference type="InParanoid" id="A0A165DF20"/>
<keyword evidence="2" id="KW-1185">Reference proteome</keyword>
<dbReference type="Proteomes" id="UP000076871">
    <property type="component" value="Unassembled WGS sequence"/>
</dbReference>
<protein>
    <submittedName>
        <fullName evidence="1">Uncharacterized protein</fullName>
    </submittedName>
</protein>
<reference evidence="1 2" key="1">
    <citation type="journal article" date="2016" name="Mol. Biol. Evol.">
        <title>Comparative Genomics of Early-Diverging Mushroom-Forming Fungi Provides Insights into the Origins of Lignocellulose Decay Capabilities.</title>
        <authorList>
            <person name="Nagy L.G."/>
            <person name="Riley R."/>
            <person name="Tritt A."/>
            <person name="Adam C."/>
            <person name="Daum C."/>
            <person name="Floudas D."/>
            <person name="Sun H."/>
            <person name="Yadav J.S."/>
            <person name="Pangilinan J."/>
            <person name="Larsson K.H."/>
            <person name="Matsuura K."/>
            <person name="Barry K."/>
            <person name="Labutti K."/>
            <person name="Kuo R."/>
            <person name="Ohm R.A."/>
            <person name="Bhattacharya S.S."/>
            <person name="Shirouzu T."/>
            <person name="Yoshinaga Y."/>
            <person name="Martin F.M."/>
            <person name="Grigoriev I.V."/>
            <person name="Hibbett D.S."/>
        </authorList>
    </citation>
    <scope>NUCLEOTIDE SEQUENCE [LARGE SCALE GENOMIC DNA]</scope>
    <source>
        <strain evidence="1 2">93-53</strain>
    </source>
</reference>
<dbReference type="GeneID" id="63818854"/>
<dbReference type="RefSeq" id="XP_040762488.1">
    <property type="nucleotide sequence ID" value="XM_040901822.1"/>
</dbReference>
<gene>
    <name evidence="1" type="ORF">LAESUDRAFT_282427</name>
</gene>
<organism evidence="1 2">
    <name type="scientific">Laetiporus sulphureus 93-53</name>
    <dbReference type="NCBI Taxonomy" id="1314785"/>
    <lineage>
        <taxon>Eukaryota</taxon>
        <taxon>Fungi</taxon>
        <taxon>Dikarya</taxon>
        <taxon>Basidiomycota</taxon>
        <taxon>Agaricomycotina</taxon>
        <taxon>Agaricomycetes</taxon>
        <taxon>Polyporales</taxon>
        <taxon>Laetiporus</taxon>
    </lineage>
</organism>
<evidence type="ECO:0000313" key="1">
    <source>
        <dbReference type="EMBL" id="KZT04748.1"/>
    </source>
</evidence>
<proteinExistence type="predicted"/>